<feature type="region of interest" description="Disordered" evidence="1">
    <location>
        <begin position="51"/>
        <end position="76"/>
    </location>
</feature>
<evidence type="ECO:0000313" key="3">
    <source>
        <dbReference type="Proteomes" id="UP000295680"/>
    </source>
</evidence>
<evidence type="ECO:0000256" key="1">
    <source>
        <dbReference type="SAM" id="MobiDB-lite"/>
    </source>
</evidence>
<comment type="caution">
    <text evidence="2">The sequence shown here is derived from an EMBL/GenBank/DDBJ whole genome shotgun (WGS) entry which is preliminary data.</text>
</comment>
<keyword evidence="3" id="KW-1185">Reference proteome</keyword>
<name>A0A4R2IPS4_9PSEU</name>
<reference evidence="2 3" key="1">
    <citation type="submission" date="2019-03" db="EMBL/GenBank/DDBJ databases">
        <title>Genomic Encyclopedia of Type Strains, Phase IV (KMG-IV): sequencing the most valuable type-strain genomes for metagenomic binning, comparative biology and taxonomic classification.</title>
        <authorList>
            <person name="Goeker M."/>
        </authorList>
    </citation>
    <scope>NUCLEOTIDE SEQUENCE [LARGE SCALE GENOMIC DNA]</scope>
    <source>
        <strain evidence="2 3">DSM 45934</strain>
    </source>
</reference>
<evidence type="ECO:0000313" key="2">
    <source>
        <dbReference type="EMBL" id="TCO47331.1"/>
    </source>
</evidence>
<dbReference type="RefSeq" id="WP_132125632.1">
    <property type="nucleotide sequence ID" value="NZ_SLWS01000017.1"/>
</dbReference>
<gene>
    <name evidence="2" type="ORF">EV192_11771</name>
</gene>
<proteinExistence type="predicted"/>
<accession>A0A4R2IPS4</accession>
<sequence>MARHQLVHLVPSTDLLPDEPYRLVCGPTNLYSVAIAHGTTITPDLAQFISDVEQHNRDNQPPGDDDSGPSGLSIPVQRSRTTIANFSVAAPLRTFRLRDAVLDSGWLRSGGGRPPPRSGLA</sequence>
<dbReference type="EMBL" id="SLWS01000017">
    <property type="protein sequence ID" value="TCO47331.1"/>
    <property type="molecule type" value="Genomic_DNA"/>
</dbReference>
<dbReference type="Proteomes" id="UP000295680">
    <property type="component" value="Unassembled WGS sequence"/>
</dbReference>
<organism evidence="2 3">
    <name type="scientific">Actinocrispum wychmicini</name>
    <dbReference type="NCBI Taxonomy" id="1213861"/>
    <lineage>
        <taxon>Bacteria</taxon>
        <taxon>Bacillati</taxon>
        <taxon>Actinomycetota</taxon>
        <taxon>Actinomycetes</taxon>
        <taxon>Pseudonocardiales</taxon>
        <taxon>Pseudonocardiaceae</taxon>
        <taxon>Actinocrispum</taxon>
    </lineage>
</organism>
<protein>
    <submittedName>
        <fullName evidence="2">Uncharacterized protein</fullName>
    </submittedName>
</protein>
<dbReference type="AlphaFoldDB" id="A0A4R2IPS4"/>